<name>A0A917WPD1_9BACI</name>
<evidence type="ECO:0000313" key="2">
    <source>
        <dbReference type="EMBL" id="GGM18997.1"/>
    </source>
</evidence>
<organism evidence="2 3">
    <name type="scientific">Paraliobacillus quinghaiensis</name>
    <dbReference type="NCBI Taxonomy" id="470815"/>
    <lineage>
        <taxon>Bacteria</taxon>
        <taxon>Bacillati</taxon>
        <taxon>Bacillota</taxon>
        <taxon>Bacilli</taxon>
        <taxon>Bacillales</taxon>
        <taxon>Bacillaceae</taxon>
        <taxon>Paraliobacillus</taxon>
    </lineage>
</organism>
<keyword evidence="3" id="KW-1185">Reference proteome</keyword>
<gene>
    <name evidence="2" type="ORF">GCM10011351_00960</name>
</gene>
<comment type="caution">
    <text evidence="2">The sequence shown here is derived from an EMBL/GenBank/DDBJ whole genome shotgun (WGS) entry which is preliminary data.</text>
</comment>
<dbReference type="OrthoDB" id="9809365at2"/>
<feature type="domain" description="Wadjet protein JetD C-terminal" evidence="1">
    <location>
        <begin position="181"/>
        <end position="291"/>
    </location>
</feature>
<protein>
    <recommendedName>
        <fullName evidence="1">Wadjet protein JetD C-terminal domain-containing protein</fullName>
    </recommendedName>
</protein>
<dbReference type="AlphaFoldDB" id="A0A917WPD1"/>
<dbReference type="Proteomes" id="UP000618460">
    <property type="component" value="Unassembled WGS sequence"/>
</dbReference>
<dbReference type="EMBL" id="BMLG01000001">
    <property type="protein sequence ID" value="GGM18997.1"/>
    <property type="molecule type" value="Genomic_DNA"/>
</dbReference>
<dbReference type="RefSeq" id="WP_117152627.1">
    <property type="nucleotide sequence ID" value="NZ_BMLG01000001.1"/>
</dbReference>
<evidence type="ECO:0000313" key="3">
    <source>
        <dbReference type="Proteomes" id="UP000618460"/>
    </source>
</evidence>
<dbReference type="Pfam" id="PF09983">
    <property type="entry name" value="JetD_C"/>
    <property type="match status" value="1"/>
</dbReference>
<reference evidence="2" key="1">
    <citation type="journal article" date="2014" name="Int. J. Syst. Evol. Microbiol.">
        <title>Complete genome sequence of Corynebacterium casei LMG S-19264T (=DSM 44701T), isolated from a smear-ripened cheese.</title>
        <authorList>
            <consortium name="US DOE Joint Genome Institute (JGI-PGF)"/>
            <person name="Walter F."/>
            <person name="Albersmeier A."/>
            <person name="Kalinowski J."/>
            <person name="Ruckert C."/>
        </authorList>
    </citation>
    <scope>NUCLEOTIDE SEQUENCE</scope>
    <source>
        <strain evidence="2">CGMCC 1.6333</strain>
    </source>
</reference>
<dbReference type="InterPro" id="IPR024534">
    <property type="entry name" value="JetD_C"/>
</dbReference>
<reference evidence="2" key="2">
    <citation type="submission" date="2020-09" db="EMBL/GenBank/DDBJ databases">
        <authorList>
            <person name="Sun Q."/>
            <person name="Zhou Y."/>
        </authorList>
    </citation>
    <scope>NUCLEOTIDE SEQUENCE</scope>
    <source>
        <strain evidence="2">CGMCC 1.6333</strain>
    </source>
</reference>
<evidence type="ECO:0000259" key="1">
    <source>
        <dbReference type="Pfam" id="PF09983"/>
    </source>
</evidence>
<accession>A0A917WPD1</accession>
<proteinExistence type="predicted"/>
<sequence length="341" mass="39642">MDQQIKRLLATYKKKTIKLAELEFLMKSFLPTYAAFAEAVLQLEKQGILVMVKAKGRTSRTPSLAFNYRINKNLIVEDFHVELQHYRSTLHAAINLDLYYGKDPSLWKKDLPAILKIDAYIKEHGFPDDQVPAPERSYALVGDEKWIVEKGGKEVLERIGLFDRLQIIPVSEPLMFAINPKKIHEASQYHLIVENKTTYQGLLPALKETMFASLIYGSGKAVIKSMEQFSMQYPVEAKHHFFYFGDIDREGIAIWHSLDKKIKMILAMPFYQACLVKTPSIGKEYQREQITSLEQFLPFFSDEQQEQMKEMLANGKYHPQETLKTKELQQIWRESDWTNLI</sequence>